<dbReference type="GO" id="GO:0016787">
    <property type="term" value="F:hydrolase activity"/>
    <property type="evidence" value="ECO:0007669"/>
    <property type="project" value="UniProtKB-KW"/>
</dbReference>
<evidence type="ECO:0000313" key="9">
    <source>
        <dbReference type="EMBL" id="KAK8935066.1"/>
    </source>
</evidence>
<dbReference type="Pfam" id="PF13359">
    <property type="entry name" value="DDE_Tnp_4"/>
    <property type="match status" value="1"/>
</dbReference>
<comment type="cofactor">
    <cofactor evidence="1">
        <name>a divalent metal cation</name>
        <dbReference type="ChEBI" id="CHEBI:60240"/>
    </cofactor>
</comment>
<keyword evidence="6" id="KW-0378">Hydrolase</keyword>
<keyword evidence="5" id="KW-0479">Metal-binding</keyword>
<gene>
    <name evidence="9" type="ORF">KSP39_PZI012918</name>
</gene>
<feature type="domain" description="DDE Tnp4" evidence="8">
    <location>
        <begin position="9"/>
        <end position="79"/>
    </location>
</feature>
<keyword evidence="7" id="KW-0539">Nucleus</keyword>
<evidence type="ECO:0000256" key="5">
    <source>
        <dbReference type="ARBA" id="ARBA00022723"/>
    </source>
</evidence>
<comment type="subcellular location">
    <subcellularLocation>
        <location evidence="2">Nucleus</location>
    </subcellularLocation>
</comment>
<dbReference type="InterPro" id="IPR027806">
    <property type="entry name" value="HARBI1_dom"/>
</dbReference>
<dbReference type="AlphaFoldDB" id="A0AAP0BDE9"/>
<sequence>MGYLKPYPDTRYHLADYARGSRPVRGRQEHFNKAHSSLRSVIERTFGVWKKKWRILSKMPQYTFKKQRSIVLATMALHNYIRRHPSRWDPEFNACDADEASYVPLVDENPAAEDDIESDVGDVVGAEYMSAVRDSIAEEIYMTRR</sequence>
<dbReference type="EMBL" id="JBBWWQ010000011">
    <property type="protein sequence ID" value="KAK8935066.1"/>
    <property type="molecule type" value="Genomic_DNA"/>
</dbReference>
<reference evidence="9 10" key="1">
    <citation type="journal article" date="2022" name="Nat. Plants">
        <title>Genomes of leafy and leafless Platanthera orchids illuminate the evolution of mycoheterotrophy.</title>
        <authorList>
            <person name="Li M.H."/>
            <person name="Liu K.W."/>
            <person name="Li Z."/>
            <person name="Lu H.C."/>
            <person name="Ye Q.L."/>
            <person name="Zhang D."/>
            <person name="Wang J.Y."/>
            <person name="Li Y.F."/>
            <person name="Zhong Z.M."/>
            <person name="Liu X."/>
            <person name="Yu X."/>
            <person name="Liu D.K."/>
            <person name="Tu X.D."/>
            <person name="Liu B."/>
            <person name="Hao Y."/>
            <person name="Liao X.Y."/>
            <person name="Jiang Y.T."/>
            <person name="Sun W.H."/>
            <person name="Chen J."/>
            <person name="Chen Y.Q."/>
            <person name="Ai Y."/>
            <person name="Zhai J.W."/>
            <person name="Wu S.S."/>
            <person name="Zhou Z."/>
            <person name="Hsiao Y.Y."/>
            <person name="Wu W.L."/>
            <person name="Chen Y.Y."/>
            <person name="Lin Y.F."/>
            <person name="Hsu J.L."/>
            <person name="Li C.Y."/>
            <person name="Wang Z.W."/>
            <person name="Zhao X."/>
            <person name="Zhong W.Y."/>
            <person name="Ma X.K."/>
            <person name="Ma L."/>
            <person name="Huang J."/>
            <person name="Chen G.Z."/>
            <person name="Huang M.Z."/>
            <person name="Huang L."/>
            <person name="Peng D.H."/>
            <person name="Luo Y.B."/>
            <person name="Zou S.Q."/>
            <person name="Chen S.P."/>
            <person name="Lan S."/>
            <person name="Tsai W.C."/>
            <person name="Van de Peer Y."/>
            <person name="Liu Z.J."/>
        </authorList>
    </citation>
    <scope>NUCLEOTIDE SEQUENCE [LARGE SCALE GENOMIC DNA]</scope>
    <source>
        <strain evidence="9">Lor287</strain>
    </source>
</reference>
<comment type="similarity">
    <text evidence="3">Belongs to the HARBI1 family.</text>
</comment>
<evidence type="ECO:0000259" key="8">
    <source>
        <dbReference type="Pfam" id="PF13359"/>
    </source>
</evidence>
<comment type="caution">
    <text evidence="9">The sequence shown here is derived from an EMBL/GenBank/DDBJ whole genome shotgun (WGS) entry which is preliminary data.</text>
</comment>
<keyword evidence="4" id="KW-0540">Nuclease</keyword>
<evidence type="ECO:0000256" key="3">
    <source>
        <dbReference type="ARBA" id="ARBA00006958"/>
    </source>
</evidence>
<dbReference type="PANTHER" id="PTHR22930">
    <property type="match status" value="1"/>
</dbReference>
<evidence type="ECO:0000256" key="2">
    <source>
        <dbReference type="ARBA" id="ARBA00004123"/>
    </source>
</evidence>
<dbReference type="InterPro" id="IPR045249">
    <property type="entry name" value="HARBI1-like"/>
</dbReference>
<organism evidence="9 10">
    <name type="scientific">Platanthera zijinensis</name>
    <dbReference type="NCBI Taxonomy" id="2320716"/>
    <lineage>
        <taxon>Eukaryota</taxon>
        <taxon>Viridiplantae</taxon>
        <taxon>Streptophyta</taxon>
        <taxon>Embryophyta</taxon>
        <taxon>Tracheophyta</taxon>
        <taxon>Spermatophyta</taxon>
        <taxon>Magnoliopsida</taxon>
        <taxon>Liliopsida</taxon>
        <taxon>Asparagales</taxon>
        <taxon>Orchidaceae</taxon>
        <taxon>Orchidoideae</taxon>
        <taxon>Orchideae</taxon>
        <taxon>Orchidinae</taxon>
        <taxon>Platanthera</taxon>
    </lineage>
</organism>
<dbReference type="GO" id="GO:0004518">
    <property type="term" value="F:nuclease activity"/>
    <property type="evidence" value="ECO:0007669"/>
    <property type="project" value="UniProtKB-KW"/>
</dbReference>
<keyword evidence="10" id="KW-1185">Reference proteome</keyword>
<evidence type="ECO:0000256" key="1">
    <source>
        <dbReference type="ARBA" id="ARBA00001968"/>
    </source>
</evidence>
<dbReference type="PANTHER" id="PTHR22930:SF221">
    <property type="entry name" value="NUCLEASE HARBI1"/>
    <property type="match status" value="1"/>
</dbReference>
<proteinExistence type="inferred from homology"/>
<evidence type="ECO:0000256" key="7">
    <source>
        <dbReference type="ARBA" id="ARBA00023242"/>
    </source>
</evidence>
<name>A0AAP0BDE9_9ASPA</name>
<protein>
    <recommendedName>
        <fullName evidence="8">DDE Tnp4 domain-containing protein</fullName>
    </recommendedName>
</protein>
<evidence type="ECO:0000256" key="4">
    <source>
        <dbReference type="ARBA" id="ARBA00022722"/>
    </source>
</evidence>
<accession>A0AAP0BDE9</accession>
<dbReference type="GO" id="GO:0005634">
    <property type="term" value="C:nucleus"/>
    <property type="evidence" value="ECO:0007669"/>
    <property type="project" value="UniProtKB-SubCell"/>
</dbReference>
<dbReference type="GO" id="GO:0046872">
    <property type="term" value="F:metal ion binding"/>
    <property type="evidence" value="ECO:0007669"/>
    <property type="project" value="UniProtKB-KW"/>
</dbReference>
<dbReference type="Proteomes" id="UP001418222">
    <property type="component" value="Unassembled WGS sequence"/>
</dbReference>
<evidence type="ECO:0000313" key="10">
    <source>
        <dbReference type="Proteomes" id="UP001418222"/>
    </source>
</evidence>
<evidence type="ECO:0000256" key="6">
    <source>
        <dbReference type="ARBA" id="ARBA00022801"/>
    </source>
</evidence>